<name>A0A2A2GB91_9BACT</name>
<evidence type="ECO:0000313" key="3">
    <source>
        <dbReference type="Proteomes" id="UP000218831"/>
    </source>
</evidence>
<feature type="coiled-coil region" evidence="1">
    <location>
        <begin position="102"/>
        <end position="129"/>
    </location>
</feature>
<dbReference type="AlphaFoldDB" id="A0A2A2GB91"/>
<evidence type="ECO:0008006" key="4">
    <source>
        <dbReference type="Google" id="ProtNLM"/>
    </source>
</evidence>
<proteinExistence type="predicted"/>
<dbReference type="OrthoDB" id="1524986at2"/>
<dbReference type="EMBL" id="NSKE01000004">
    <property type="protein sequence ID" value="PAU94598.1"/>
    <property type="molecule type" value="Genomic_DNA"/>
</dbReference>
<accession>A0A2A2GB91</accession>
<keyword evidence="3" id="KW-1185">Reference proteome</keyword>
<dbReference type="Proteomes" id="UP000218831">
    <property type="component" value="Unassembled WGS sequence"/>
</dbReference>
<evidence type="ECO:0000313" key="2">
    <source>
        <dbReference type="EMBL" id="PAU94598.1"/>
    </source>
</evidence>
<protein>
    <recommendedName>
        <fullName evidence="4">Flagellar biosynthesis protein FlgN</fullName>
    </recommendedName>
</protein>
<sequence length="167" mass="19156">MESKKAFTEFGKIIDRLGRLSDDLIEVIDKQIEAVVSSSGEDIEQYVEEYTHLRGVFKEQEHKFIDHLQTMLNNAGISSVEIRLESLKKAYPEKVNTISDWQAKLESQMETLKARHQKLNNLLEFAVEKNMQLMYSIYSLHNKKNTRYSAGGSKEEISSGIALNKEA</sequence>
<dbReference type="RefSeq" id="WP_095606139.1">
    <property type="nucleotide sequence ID" value="NZ_NSKE01000004.1"/>
</dbReference>
<keyword evidence="1" id="KW-0175">Coiled coil</keyword>
<organism evidence="2 3">
    <name type="scientific">Fodinibius salipaludis</name>
    <dbReference type="NCBI Taxonomy" id="2032627"/>
    <lineage>
        <taxon>Bacteria</taxon>
        <taxon>Pseudomonadati</taxon>
        <taxon>Balneolota</taxon>
        <taxon>Balneolia</taxon>
        <taxon>Balneolales</taxon>
        <taxon>Balneolaceae</taxon>
        <taxon>Fodinibius</taxon>
    </lineage>
</organism>
<reference evidence="2 3" key="1">
    <citation type="submission" date="2017-08" db="EMBL/GenBank/DDBJ databases">
        <title>Aliifodinibius alkalisoli sp. nov., isolated from saline alkaline soil.</title>
        <authorList>
            <person name="Liu D."/>
            <person name="Zhang G."/>
        </authorList>
    </citation>
    <scope>NUCLEOTIDE SEQUENCE [LARGE SCALE GENOMIC DNA]</scope>
    <source>
        <strain evidence="2 3">WN023</strain>
    </source>
</reference>
<evidence type="ECO:0000256" key="1">
    <source>
        <dbReference type="SAM" id="Coils"/>
    </source>
</evidence>
<comment type="caution">
    <text evidence="2">The sequence shown here is derived from an EMBL/GenBank/DDBJ whole genome shotgun (WGS) entry which is preliminary data.</text>
</comment>
<gene>
    <name evidence="2" type="ORF">CK503_07335</name>
</gene>
<dbReference type="Gene3D" id="1.20.58.300">
    <property type="entry name" value="FlgN-like"/>
    <property type="match status" value="1"/>
</dbReference>